<protein>
    <submittedName>
        <fullName evidence="1">Uncharacterized protein</fullName>
    </submittedName>
</protein>
<accession>A0A2N7WN56</accession>
<dbReference type="AlphaFoldDB" id="A0A2N7WN56"/>
<dbReference type="EMBL" id="PNYC01000028">
    <property type="protein sequence ID" value="PMS30887.1"/>
    <property type="molecule type" value="Genomic_DNA"/>
</dbReference>
<proteinExistence type="predicted"/>
<gene>
    <name evidence="1" type="ORF">C0Z20_29270</name>
</gene>
<keyword evidence="2" id="KW-1185">Reference proteome</keyword>
<sequence>MADILMSRQHVRDMKRDIKVGMVSGRAPEAGAAARTAALKLLDRSIAFGHCRLAVIRFLVAAEVGAGITLDRVRYCEDAVVKCNDASLSQSFSAALKRIFVFPPADTL</sequence>
<organism evidence="1 2">
    <name type="scientific">Trinickia symbiotica</name>
    <dbReference type="NCBI Taxonomy" id="863227"/>
    <lineage>
        <taxon>Bacteria</taxon>
        <taxon>Pseudomonadati</taxon>
        <taxon>Pseudomonadota</taxon>
        <taxon>Betaproteobacteria</taxon>
        <taxon>Burkholderiales</taxon>
        <taxon>Burkholderiaceae</taxon>
        <taxon>Trinickia</taxon>
    </lineage>
</organism>
<comment type="caution">
    <text evidence="1">The sequence shown here is derived from an EMBL/GenBank/DDBJ whole genome shotgun (WGS) entry which is preliminary data.</text>
</comment>
<evidence type="ECO:0000313" key="2">
    <source>
        <dbReference type="Proteomes" id="UP000235777"/>
    </source>
</evidence>
<evidence type="ECO:0000313" key="1">
    <source>
        <dbReference type="EMBL" id="PMS30887.1"/>
    </source>
</evidence>
<reference evidence="1 2" key="1">
    <citation type="submission" date="2018-01" db="EMBL/GenBank/DDBJ databases">
        <title>Whole genome analyses suggest that Burkholderia sensu lato contains two further novel genera in the rhizoxinica-symbiotica group Mycetohabitans gen. nov., and Trinickia gen. nov.: implications for the evolution of diazotrophy and nodulation in the Burkholderiaceae.</title>
        <authorList>
            <person name="Estrada-de los Santos P."/>
            <person name="Palmer M."/>
            <person name="Chavez-Ramirez B."/>
            <person name="Beukes C."/>
            <person name="Steenkamp E.T."/>
            <person name="Hirsch A.M."/>
            <person name="Manyaka P."/>
            <person name="Maluk M."/>
            <person name="Lafos M."/>
            <person name="Crook M."/>
            <person name="Gross E."/>
            <person name="Simon M.F."/>
            <person name="Bueno dos Reis Junior F."/>
            <person name="Poole P.S."/>
            <person name="Venter S.N."/>
            <person name="James E.K."/>
        </authorList>
    </citation>
    <scope>NUCLEOTIDE SEQUENCE [LARGE SCALE GENOMIC DNA]</scope>
    <source>
        <strain evidence="1 2">JPY 581</strain>
    </source>
</reference>
<dbReference type="Proteomes" id="UP000235777">
    <property type="component" value="Unassembled WGS sequence"/>
</dbReference>
<dbReference type="RefSeq" id="WP_018442112.1">
    <property type="nucleotide sequence ID" value="NZ_KB890183.1"/>
</dbReference>
<dbReference type="OrthoDB" id="9101987at2"/>
<name>A0A2N7WN56_9BURK</name>